<name>A0A2B4SUJ1_STYPI</name>
<dbReference type="Proteomes" id="UP000225706">
    <property type="component" value="Unassembled WGS sequence"/>
</dbReference>
<dbReference type="EMBL" id="LSMT01000011">
    <property type="protein sequence ID" value="PFX33561.1"/>
    <property type="molecule type" value="Genomic_DNA"/>
</dbReference>
<dbReference type="OrthoDB" id="5969008at2759"/>
<reference evidence="3" key="1">
    <citation type="journal article" date="2017" name="bioRxiv">
        <title>Comparative analysis of the genomes of Stylophora pistillata and Acropora digitifera provides evidence for extensive differences between species of corals.</title>
        <authorList>
            <person name="Voolstra C.R."/>
            <person name="Li Y."/>
            <person name="Liew Y.J."/>
            <person name="Baumgarten S."/>
            <person name="Zoccola D."/>
            <person name="Flot J.-F."/>
            <person name="Tambutte S."/>
            <person name="Allemand D."/>
            <person name="Aranda M."/>
        </authorList>
    </citation>
    <scope>NUCLEOTIDE SEQUENCE [LARGE SCALE GENOMIC DNA]</scope>
</reference>
<organism evidence="2 3">
    <name type="scientific">Stylophora pistillata</name>
    <name type="common">Smooth cauliflower coral</name>
    <dbReference type="NCBI Taxonomy" id="50429"/>
    <lineage>
        <taxon>Eukaryota</taxon>
        <taxon>Metazoa</taxon>
        <taxon>Cnidaria</taxon>
        <taxon>Anthozoa</taxon>
        <taxon>Hexacorallia</taxon>
        <taxon>Scleractinia</taxon>
        <taxon>Astrocoeniina</taxon>
        <taxon>Pocilloporidae</taxon>
        <taxon>Stylophora</taxon>
    </lineage>
</organism>
<keyword evidence="3" id="KW-1185">Reference proteome</keyword>
<protein>
    <submittedName>
        <fullName evidence="2">Uncharacterized protein</fullName>
    </submittedName>
</protein>
<evidence type="ECO:0000256" key="1">
    <source>
        <dbReference type="SAM" id="MobiDB-lite"/>
    </source>
</evidence>
<feature type="compositionally biased region" description="Polar residues" evidence="1">
    <location>
        <begin position="54"/>
        <end position="75"/>
    </location>
</feature>
<sequence>MRKMYLAKDAYASCLAHHGVCGSAVEHQSAESAACKFDFEDGIMGWMKTGTAFDNQPTFGDNPTARNRGEPSNHQGDWWIGGYEDRPTAGTPAGQIQGDEPQGTLATPSFNITGQFISFLIGGGCDINIARAELIVDDKVVRQTTGRCIETLTRETWDEQEFIGKRAFVRLIDGSGGWAHINFDDLKGDINCGQE</sequence>
<gene>
    <name evidence="2" type="ORF">AWC38_SpisGene1600</name>
</gene>
<proteinExistence type="predicted"/>
<evidence type="ECO:0000313" key="2">
    <source>
        <dbReference type="EMBL" id="PFX33561.1"/>
    </source>
</evidence>
<accession>A0A2B4SUJ1</accession>
<evidence type="ECO:0000313" key="3">
    <source>
        <dbReference type="Proteomes" id="UP000225706"/>
    </source>
</evidence>
<dbReference type="AlphaFoldDB" id="A0A2B4SUJ1"/>
<feature type="region of interest" description="Disordered" evidence="1">
    <location>
        <begin position="54"/>
        <end position="103"/>
    </location>
</feature>
<comment type="caution">
    <text evidence="2">The sequence shown here is derived from an EMBL/GenBank/DDBJ whole genome shotgun (WGS) entry which is preliminary data.</text>
</comment>